<comment type="pathway">
    <text evidence="3">Protein modification; protein glycosylation.</text>
</comment>
<comment type="subcellular location">
    <subcellularLocation>
        <location evidence="1">Endoplasmic reticulum</location>
    </subcellularLocation>
    <subcellularLocation>
        <location evidence="2">Golgi apparatus membrane</location>
        <topology evidence="2">Single-pass type II membrane protein</topology>
    </subcellularLocation>
</comment>
<evidence type="ECO:0000256" key="15">
    <source>
        <dbReference type="ARBA" id="ARBA00040432"/>
    </source>
</evidence>
<evidence type="ECO:0000256" key="7">
    <source>
        <dbReference type="ARBA" id="ARBA00022692"/>
    </source>
</evidence>
<evidence type="ECO:0000256" key="10">
    <source>
        <dbReference type="ARBA" id="ARBA00022989"/>
    </source>
</evidence>
<accession>A0AAW2HCE5</accession>
<evidence type="ECO:0000256" key="11">
    <source>
        <dbReference type="ARBA" id="ARBA00023034"/>
    </source>
</evidence>
<keyword evidence="9" id="KW-0735">Signal-anchor</keyword>
<evidence type="ECO:0000256" key="17">
    <source>
        <dbReference type="ARBA" id="ARBA00047667"/>
    </source>
</evidence>
<comment type="caution">
    <text evidence="19">The sequence shown here is derived from an EMBL/GenBank/DDBJ whole genome shotgun (WGS) entry which is preliminary data.</text>
</comment>
<dbReference type="AlphaFoldDB" id="A0AAW2HCE5"/>
<dbReference type="GO" id="GO:0005783">
    <property type="term" value="C:endoplasmic reticulum"/>
    <property type="evidence" value="ECO:0007669"/>
    <property type="project" value="UniProtKB-SubCell"/>
</dbReference>
<dbReference type="PANTHER" id="PTHR11214">
    <property type="entry name" value="BETA-1,3-N-ACETYLGLUCOSAMINYLTRANSFERASE"/>
    <property type="match status" value="1"/>
</dbReference>
<dbReference type="GO" id="GO:0006493">
    <property type="term" value="P:protein O-linked glycosylation"/>
    <property type="evidence" value="ECO:0007669"/>
    <property type="project" value="TreeGrafter"/>
</dbReference>
<keyword evidence="13" id="KW-0325">Glycoprotein</keyword>
<name>A0AAW2HCE5_9NEOP</name>
<feature type="transmembrane region" description="Helical" evidence="18">
    <location>
        <begin position="84"/>
        <end position="102"/>
    </location>
</feature>
<evidence type="ECO:0000256" key="1">
    <source>
        <dbReference type="ARBA" id="ARBA00004240"/>
    </source>
</evidence>
<keyword evidence="6" id="KW-0808">Transferase</keyword>
<evidence type="ECO:0000256" key="9">
    <source>
        <dbReference type="ARBA" id="ARBA00022968"/>
    </source>
</evidence>
<reference evidence="19" key="1">
    <citation type="journal article" date="2024" name="Gigascience">
        <title>Chromosome-level genome of the poultry shaft louse Menopon gallinae provides insight into the host-switching and adaptive evolution of parasitic lice.</title>
        <authorList>
            <person name="Xu Y."/>
            <person name="Ma L."/>
            <person name="Liu S."/>
            <person name="Liang Y."/>
            <person name="Liu Q."/>
            <person name="He Z."/>
            <person name="Tian L."/>
            <person name="Duan Y."/>
            <person name="Cai W."/>
            <person name="Li H."/>
            <person name="Song F."/>
        </authorList>
    </citation>
    <scope>NUCLEOTIDE SEQUENCE</scope>
    <source>
        <strain evidence="19">Cailab_2023a</strain>
    </source>
</reference>
<evidence type="ECO:0000256" key="16">
    <source>
        <dbReference type="ARBA" id="ARBA00042712"/>
    </source>
</evidence>
<dbReference type="GO" id="GO:0000139">
    <property type="term" value="C:Golgi membrane"/>
    <property type="evidence" value="ECO:0007669"/>
    <property type="project" value="UniProtKB-SubCell"/>
</dbReference>
<dbReference type="GO" id="GO:0016758">
    <property type="term" value="F:hexosyltransferase activity"/>
    <property type="evidence" value="ECO:0007669"/>
    <property type="project" value="InterPro"/>
</dbReference>
<evidence type="ECO:0000256" key="18">
    <source>
        <dbReference type="SAM" id="Phobius"/>
    </source>
</evidence>
<dbReference type="EC" id="2.4.1.313" evidence="14"/>
<evidence type="ECO:0000256" key="12">
    <source>
        <dbReference type="ARBA" id="ARBA00023136"/>
    </source>
</evidence>
<keyword evidence="11" id="KW-0333">Golgi apparatus</keyword>
<evidence type="ECO:0000256" key="2">
    <source>
        <dbReference type="ARBA" id="ARBA00004323"/>
    </source>
</evidence>
<evidence type="ECO:0000313" key="19">
    <source>
        <dbReference type="EMBL" id="KAL0267548.1"/>
    </source>
</evidence>
<keyword evidence="8" id="KW-0256">Endoplasmic reticulum</keyword>
<evidence type="ECO:0000256" key="13">
    <source>
        <dbReference type="ARBA" id="ARBA00023180"/>
    </source>
</evidence>
<dbReference type="GO" id="GO:0008194">
    <property type="term" value="F:UDP-glycosyltransferase activity"/>
    <property type="evidence" value="ECO:0007669"/>
    <property type="project" value="TreeGrafter"/>
</dbReference>
<comment type="similarity">
    <text evidence="4">Belongs to the glycosyltransferase 31 family.</text>
</comment>
<dbReference type="Pfam" id="PF01762">
    <property type="entry name" value="Galactosyl_T"/>
    <property type="match status" value="1"/>
</dbReference>
<evidence type="ECO:0000256" key="6">
    <source>
        <dbReference type="ARBA" id="ARBA00022679"/>
    </source>
</evidence>
<keyword evidence="5" id="KW-0328">Glycosyltransferase</keyword>
<evidence type="ECO:0000256" key="4">
    <source>
        <dbReference type="ARBA" id="ARBA00008661"/>
    </source>
</evidence>
<keyword evidence="7 18" id="KW-0812">Transmembrane</keyword>
<evidence type="ECO:0000256" key="14">
    <source>
        <dbReference type="ARBA" id="ARBA00039104"/>
    </source>
</evidence>
<keyword evidence="12 18" id="KW-0472">Membrane</keyword>
<dbReference type="Gene3D" id="3.90.550.50">
    <property type="match status" value="1"/>
</dbReference>
<dbReference type="PANTHER" id="PTHR11214:SF219">
    <property type="entry name" value="UDP-GALNAC:BETA-1,3-N-ACETYLGALACTOSAMINYLTRANSFERASE 2"/>
    <property type="match status" value="1"/>
</dbReference>
<dbReference type="InterPro" id="IPR002659">
    <property type="entry name" value="Glyco_trans_31"/>
</dbReference>
<comment type="catalytic activity">
    <reaction evidence="17">
        <text>3-O-(N-acetyl-beta-D-glucosaminyl-(1-&gt;4)-alpha-D-mannosyl)-L-threonyl-[protein] + UDP-N-acetyl-alpha-D-galactosamine = 3-O-[beta-D-GalNAc-(1-&gt;3)-beta-D-GlcNAc-(1-&gt;4)-alpha-D-Man]-L-Thr-[protein] + UDP + H(+)</text>
        <dbReference type="Rhea" id="RHEA:37667"/>
        <dbReference type="Rhea" id="RHEA-COMP:13308"/>
        <dbReference type="Rhea" id="RHEA-COMP:13618"/>
        <dbReference type="ChEBI" id="CHEBI:15378"/>
        <dbReference type="ChEBI" id="CHEBI:58223"/>
        <dbReference type="ChEBI" id="CHEBI:67138"/>
        <dbReference type="ChEBI" id="CHEBI:136709"/>
        <dbReference type="ChEBI" id="CHEBI:137540"/>
        <dbReference type="EC" id="2.4.1.313"/>
    </reaction>
</comment>
<protein>
    <recommendedName>
        <fullName evidence="15">UDP-GalNAc:beta-1,3-N-acetylgalactosaminyltransferase 2</fullName>
        <ecNumber evidence="14">2.4.1.313</ecNumber>
    </recommendedName>
    <alternativeName>
        <fullName evidence="16">Beta-1,3-N-acetylgalactosaminyltransferase II</fullName>
    </alternativeName>
</protein>
<evidence type="ECO:0000256" key="8">
    <source>
        <dbReference type="ARBA" id="ARBA00022824"/>
    </source>
</evidence>
<keyword evidence="10 18" id="KW-1133">Transmembrane helix</keyword>
<dbReference type="EMBL" id="JARGDH010000005">
    <property type="protein sequence ID" value="KAL0267548.1"/>
    <property type="molecule type" value="Genomic_DNA"/>
</dbReference>
<proteinExistence type="inferred from homology"/>
<evidence type="ECO:0000256" key="5">
    <source>
        <dbReference type="ARBA" id="ARBA00022676"/>
    </source>
</evidence>
<gene>
    <name evidence="19" type="ORF">PYX00_009793</name>
</gene>
<sequence>MPAQGRRFPLHYLHYPVIGTLSLTFSLKIISKLLLQVIVGVAGATSSRATDVKGSRIVRPRPFTQRNELPLQNNRMDGTRPKKLVVVSLFIAGLCVVFVRDIRNLIDNSFFKDKYVLVIGILSSPENFQKRISLRKTWLKLTSDISVAYYFVIGEHICPIHPLDRVNAYSCEELSFTLPEKATSETEFTVVKPSGKKLRRPKKTPFIGFGFKALRDVNIVKLGVMKSLLERTEEDVTVNLILSHSKTTLTSVTINRHTEPDENSEYVMKAVTPQKLKEGTEVQVVLNFHIHNTKRLPSCSHLEWENKPGVIEYLKLMQFGAMKPWPFQRESCPYVVLNYTIPDLEGLREHLAGKEKRKIEWGITRNKLLTDLKNESKNYGDILFVDVQDVYRALPRKLINFYKRIMLRDYFHYVLKTDDDCFIDVLRVYNHLLAVNKDVEEEIMEGLTEVPPRGMVSTIRLSKLWWWSRFREFWRVQETGKWREDNYRSAAYPSFPCGGGYIVNRGVVEYLAENSKNLQFFQGEDVSVGIWLSGLHTTQYTTPVFEDNQYQIQQIVKSSVLGGFGQPVNKTGGKIAPDVCDWSCDNERTSHIPLCNKVQLTESEMYDTWNEYKRNGFI</sequence>
<organism evidence="19">
    <name type="scientific">Menopon gallinae</name>
    <name type="common">poultry shaft louse</name>
    <dbReference type="NCBI Taxonomy" id="328185"/>
    <lineage>
        <taxon>Eukaryota</taxon>
        <taxon>Metazoa</taxon>
        <taxon>Ecdysozoa</taxon>
        <taxon>Arthropoda</taxon>
        <taxon>Hexapoda</taxon>
        <taxon>Insecta</taxon>
        <taxon>Pterygota</taxon>
        <taxon>Neoptera</taxon>
        <taxon>Paraneoptera</taxon>
        <taxon>Psocodea</taxon>
        <taxon>Troctomorpha</taxon>
        <taxon>Phthiraptera</taxon>
        <taxon>Amblycera</taxon>
        <taxon>Menoponidae</taxon>
        <taxon>Menopon</taxon>
    </lineage>
</organism>
<evidence type="ECO:0000256" key="3">
    <source>
        <dbReference type="ARBA" id="ARBA00004922"/>
    </source>
</evidence>